<evidence type="ECO:0000259" key="3">
    <source>
        <dbReference type="Pfam" id="PF01979"/>
    </source>
</evidence>
<dbReference type="AlphaFoldDB" id="A0A1M6K0H9"/>
<dbReference type="InterPro" id="IPR006680">
    <property type="entry name" value="Amidohydro-rel"/>
</dbReference>
<dbReference type="NCBIfam" id="NF009059">
    <property type="entry name" value="PRK12393.1"/>
    <property type="match status" value="1"/>
</dbReference>
<proteinExistence type="inferred from homology"/>
<comment type="similarity">
    <text evidence="1">Belongs to the metallo-dependent hydrolases superfamily. ATZ/TRZ family.</text>
</comment>
<dbReference type="GO" id="GO:0016810">
    <property type="term" value="F:hydrolase activity, acting on carbon-nitrogen (but not peptide) bonds"/>
    <property type="evidence" value="ECO:0007669"/>
    <property type="project" value="InterPro"/>
</dbReference>
<dbReference type="Gene3D" id="3.20.20.140">
    <property type="entry name" value="Metal-dependent hydrolases"/>
    <property type="match status" value="1"/>
</dbReference>
<name>A0A1M6K0H9_9BRAD</name>
<dbReference type="InterPro" id="IPR011059">
    <property type="entry name" value="Metal-dep_hydrolase_composite"/>
</dbReference>
<evidence type="ECO:0000313" key="5">
    <source>
        <dbReference type="Proteomes" id="UP000189935"/>
    </source>
</evidence>
<evidence type="ECO:0000256" key="2">
    <source>
        <dbReference type="ARBA" id="ARBA00022801"/>
    </source>
</evidence>
<evidence type="ECO:0000256" key="1">
    <source>
        <dbReference type="ARBA" id="ARBA00006745"/>
    </source>
</evidence>
<accession>A0A1M6K0H9</accession>
<dbReference type="InterPro" id="IPR050287">
    <property type="entry name" value="MTA/SAH_deaminase"/>
</dbReference>
<dbReference type="OrthoDB" id="9796020at2"/>
<feature type="domain" description="Amidohydrolase-related" evidence="3">
    <location>
        <begin position="52"/>
        <end position="423"/>
    </location>
</feature>
<reference evidence="4 5" key="1">
    <citation type="submission" date="2016-11" db="EMBL/GenBank/DDBJ databases">
        <authorList>
            <person name="Jaros S."/>
            <person name="Januszkiewicz K."/>
            <person name="Wedrychowicz H."/>
        </authorList>
    </citation>
    <scope>NUCLEOTIDE SEQUENCE [LARGE SCALE GENOMIC DNA]</scope>
    <source>
        <strain evidence="4 5">GAS499</strain>
    </source>
</reference>
<dbReference type="SUPFAM" id="SSF51338">
    <property type="entry name" value="Composite domain of metallo-dependent hydrolases"/>
    <property type="match status" value="2"/>
</dbReference>
<organism evidence="4 5">
    <name type="scientific">Bradyrhizobium lablabi</name>
    <dbReference type="NCBI Taxonomy" id="722472"/>
    <lineage>
        <taxon>Bacteria</taxon>
        <taxon>Pseudomonadati</taxon>
        <taxon>Pseudomonadota</taxon>
        <taxon>Alphaproteobacteria</taxon>
        <taxon>Hyphomicrobiales</taxon>
        <taxon>Nitrobacteraceae</taxon>
        <taxon>Bradyrhizobium</taxon>
    </lineage>
</organism>
<dbReference type="PANTHER" id="PTHR43794">
    <property type="entry name" value="AMINOHYDROLASE SSNA-RELATED"/>
    <property type="match status" value="1"/>
</dbReference>
<dbReference type="SUPFAM" id="SSF51556">
    <property type="entry name" value="Metallo-dependent hydrolases"/>
    <property type="match status" value="1"/>
</dbReference>
<evidence type="ECO:0000313" key="4">
    <source>
        <dbReference type="EMBL" id="SHJ52476.1"/>
    </source>
</evidence>
<dbReference type="Proteomes" id="UP000189935">
    <property type="component" value="Chromosome I"/>
</dbReference>
<dbReference type="CDD" id="cd01298">
    <property type="entry name" value="ATZ_TRZ_like"/>
    <property type="match status" value="1"/>
</dbReference>
<gene>
    <name evidence="4" type="ORF">SAMN05444159_0839</name>
</gene>
<dbReference type="PANTHER" id="PTHR43794:SF11">
    <property type="entry name" value="AMIDOHYDROLASE-RELATED DOMAIN-CONTAINING PROTEIN"/>
    <property type="match status" value="1"/>
</dbReference>
<sequence>MLIENATGIFTGLPGAAMRTSGAIRIRDGVIVEIGALQAQPGERRLDASGCVVYPGLISTHHHLFQSVMKGVRSGINLPLAGWLRSVPYTFWSKIDEEALAVAARIALSEMLLSGTTTVADHHYLFSDSFRFDPAQVIFEVARSLGMRLVFCRGGATKGRHFDTDEFVPMPIEKLDHMLKSVEACAQRFHDTSPGSLSQVVLAPTTPTWSIDPGELKEAIAAARRMKLRLHSHLSESSEYVDFCLSVHGKRPVEWLAEHDWLGPDVWFAHLVHLDSNEVQILASTGTGMAHCPQSNCRLGSGVAPADAMARLGGAVSLGVDGAASNEAADMISEMHSCWHTHRAVKGADAVTAEDVVHWATAGGARVLGLPQIGTLAPGQQADIAIFNLNQPRHFGMHDPLIAPVTCAGSASVRYLLIGGRIVVENNAIPGLDIERLRSDAARVVAQLAA</sequence>
<protein>
    <submittedName>
        <fullName evidence="4">Cytosine/adenosine deaminase</fullName>
    </submittedName>
</protein>
<keyword evidence="2" id="KW-0378">Hydrolase</keyword>
<dbReference type="Pfam" id="PF01979">
    <property type="entry name" value="Amidohydro_1"/>
    <property type="match status" value="1"/>
</dbReference>
<dbReference type="Gene3D" id="2.30.40.10">
    <property type="entry name" value="Urease, subunit C, domain 1"/>
    <property type="match status" value="2"/>
</dbReference>
<dbReference type="InterPro" id="IPR032466">
    <property type="entry name" value="Metal_Hydrolase"/>
</dbReference>
<dbReference type="RefSeq" id="WP_079544678.1">
    <property type="nucleotide sequence ID" value="NZ_LT670844.1"/>
</dbReference>
<dbReference type="EMBL" id="LT670844">
    <property type="protein sequence ID" value="SHJ52476.1"/>
    <property type="molecule type" value="Genomic_DNA"/>
</dbReference>